<reference evidence="2" key="1">
    <citation type="submission" date="2019-10" db="EMBL/GenBank/DDBJ databases">
        <authorList>
            <person name="Zhang R."/>
            <person name="Pan Y."/>
            <person name="Wang J."/>
            <person name="Ma R."/>
            <person name="Yu S."/>
        </authorList>
    </citation>
    <scope>NUCLEOTIDE SEQUENCE</scope>
    <source>
        <strain evidence="2">LA-IB0</strain>
        <tissue evidence="2">Leaf</tissue>
    </source>
</reference>
<dbReference type="PANTHER" id="PTHR34145">
    <property type="entry name" value="OS02G0105600 PROTEIN"/>
    <property type="match status" value="1"/>
</dbReference>
<name>A0AAV6WHL5_9LAMI</name>
<evidence type="ECO:0000313" key="3">
    <source>
        <dbReference type="Proteomes" id="UP000826271"/>
    </source>
</evidence>
<dbReference type="InterPro" id="IPR055357">
    <property type="entry name" value="LRR_At1g61320_AtMIF1"/>
</dbReference>
<dbReference type="Gene3D" id="3.80.10.10">
    <property type="entry name" value="Ribonuclease Inhibitor"/>
    <property type="match status" value="1"/>
</dbReference>
<protein>
    <recommendedName>
        <fullName evidence="1">At1g61320/AtMIF1 LRR domain-containing protein</fullName>
    </recommendedName>
</protein>
<organism evidence="2 3">
    <name type="scientific">Buddleja alternifolia</name>
    <dbReference type="NCBI Taxonomy" id="168488"/>
    <lineage>
        <taxon>Eukaryota</taxon>
        <taxon>Viridiplantae</taxon>
        <taxon>Streptophyta</taxon>
        <taxon>Embryophyta</taxon>
        <taxon>Tracheophyta</taxon>
        <taxon>Spermatophyta</taxon>
        <taxon>Magnoliopsida</taxon>
        <taxon>eudicotyledons</taxon>
        <taxon>Gunneridae</taxon>
        <taxon>Pentapetalae</taxon>
        <taxon>asterids</taxon>
        <taxon>lamiids</taxon>
        <taxon>Lamiales</taxon>
        <taxon>Scrophulariaceae</taxon>
        <taxon>Buddlejeae</taxon>
        <taxon>Buddleja</taxon>
    </lineage>
</organism>
<dbReference type="InterPro" id="IPR036047">
    <property type="entry name" value="F-box-like_dom_sf"/>
</dbReference>
<evidence type="ECO:0000259" key="1">
    <source>
        <dbReference type="Pfam" id="PF23622"/>
    </source>
</evidence>
<dbReference type="Pfam" id="PF23622">
    <property type="entry name" value="LRR_At1g61320_AtMIF1"/>
    <property type="match status" value="1"/>
</dbReference>
<evidence type="ECO:0000313" key="2">
    <source>
        <dbReference type="EMBL" id="KAG8370078.1"/>
    </source>
</evidence>
<dbReference type="InterPro" id="IPR032675">
    <property type="entry name" value="LRR_dom_sf"/>
</dbReference>
<comment type="caution">
    <text evidence="2">The sequence shown here is derived from an EMBL/GenBank/DDBJ whole genome shotgun (WGS) entry which is preliminary data.</text>
</comment>
<proteinExistence type="predicted"/>
<keyword evidence="3" id="KW-1185">Reference proteome</keyword>
<sequence length="517" mass="60345">METIEESMNGELQLPEVIIQHIQSYLDRRQSGQTTVLSKSWYSAWSTRPILDFDERDFESKRNAGVSGLQIAERFTVKRRFAKFVTRTMQRYHELNLKIEDFRLWIWVTDSDSASVVNEFITRALKLRVSNFSLEIGGCYWWYVLPVQVFEAKSLVKLSVSGCKIDHGVTICSNIESLSLCRVFIRDYMIRDIMLGCPLLEKLHLSECNGLSNVNLSELHNLKKFSVTKCLWVDNRSFIGNRVNVPKYGKLSCLMLEQVQIDDFFFHDFSLKFPCLEDLSLHQCYGYNNIEISSRSLKYISLIHEDELNKAKFEVSRICKFKFTGSSIPSLSFMTPSREYESYISFTFTSRDNVLGDCWFYDLKKFLTELSPSRISLSITMFLDKSKYCVGNDGGHPIPVVENLMIKIHPSAWLWSAVFDDVFWSCRPKFITFCDDDDDEYIFKTGMVLCTFLVPQASQDCSGKFSYMNDLEEVNVEFFEETLKEWQPLLPWKVFLSSSKFKENKKQFRFGLKWRAC</sequence>
<dbReference type="Proteomes" id="UP000826271">
    <property type="component" value="Unassembled WGS sequence"/>
</dbReference>
<dbReference type="AlphaFoldDB" id="A0AAV6WHL5"/>
<dbReference type="SUPFAM" id="SSF52047">
    <property type="entry name" value="RNI-like"/>
    <property type="match status" value="1"/>
</dbReference>
<feature type="domain" description="At1g61320/AtMIF1 LRR" evidence="1">
    <location>
        <begin position="89"/>
        <end position="230"/>
    </location>
</feature>
<dbReference type="InterPro" id="IPR053772">
    <property type="entry name" value="At1g61320/At1g61330-like"/>
</dbReference>
<dbReference type="SUPFAM" id="SSF81383">
    <property type="entry name" value="F-box domain"/>
    <property type="match status" value="1"/>
</dbReference>
<gene>
    <name evidence="2" type="ORF">BUALT_Bualt14G0080200</name>
</gene>
<accession>A0AAV6WHL5</accession>
<dbReference type="PANTHER" id="PTHR34145:SF28">
    <property type="entry name" value="F-BOX DOMAIN-CONTAINING PROTEIN"/>
    <property type="match status" value="1"/>
</dbReference>
<dbReference type="EMBL" id="WHWC01000014">
    <property type="protein sequence ID" value="KAG8370078.1"/>
    <property type="molecule type" value="Genomic_DNA"/>
</dbReference>